<dbReference type="Gene3D" id="2.170.130.10">
    <property type="entry name" value="TonB-dependent receptor, plug domain"/>
    <property type="match status" value="1"/>
</dbReference>
<dbReference type="InterPro" id="IPR037066">
    <property type="entry name" value="Plug_dom_sf"/>
</dbReference>
<evidence type="ECO:0000256" key="5">
    <source>
        <dbReference type="ARBA" id="ARBA00023136"/>
    </source>
</evidence>
<dbReference type="EMBL" id="UINC01050816">
    <property type="protein sequence ID" value="SVB64233.1"/>
    <property type="molecule type" value="Genomic_DNA"/>
</dbReference>
<dbReference type="InterPro" id="IPR012910">
    <property type="entry name" value="Plug_dom"/>
</dbReference>
<gene>
    <name evidence="9" type="ORF">METZ01_LOCUS217087</name>
</gene>
<feature type="domain" description="TonB-dependent receptor plug" evidence="8">
    <location>
        <begin position="53"/>
        <end position="154"/>
    </location>
</feature>
<dbReference type="PANTHER" id="PTHR30069">
    <property type="entry name" value="TONB-DEPENDENT OUTER MEMBRANE RECEPTOR"/>
    <property type="match status" value="1"/>
</dbReference>
<feature type="non-terminal residue" evidence="9">
    <location>
        <position position="503"/>
    </location>
</feature>
<comment type="subcellular location">
    <subcellularLocation>
        <location evidence="1">Cell outer membrane</location>
        <topology evidence="1">Multi-pass membrane protein</topology>
    </subcellularLocation>
</comment>
<dbReference type="Pfam" id="PF07715">
    <property type="entry name" value="Plug"/>
    <property type="match status" value="1"/>
</dbReference>
<dbReference type="GO" id="GO:0044718">
    <property type="term" value="P:siderophore transmembrane transport"/>
    <property type="evidence" value="ECO:0007669"/>
    <property type="project" value="TreeGrafter"/>
</dbReference>
<dbReference type="PROSITE" id="PS52016">
    <property type="entry name" value="TONB_DEPENDENT_REC_3"/>
    <property type="match status" value="1"/>
</dbReference>
<organism evidence="9">
    <name type="scientific">marine metagenome</name>
    <dbReference type="NCBI Taxonomy" id="408172"/>
    <lineage>
        <taxon>unclassified sequences</taxon>
        <taxon>metagenomes</taxon>
        <taxon>ecological metagenomes</taxon>
    </lineage>
</organism>
<evidence type="ECO:0000259" key="7">
    <source>
        <dbReference type="Pfam" id="PF00593"/>
    </source>
</evidence>
<keyword evidence="6" id="KW-0998">Cell outer membrane</keyword>
<dbReference type="Pfam" id="PF00593">
    <property type="entry name" value="TonB_dep_Rec_b-barrel"/>
    <property type="match status" value="1"/>
</dbReference>
<evidence type="ECO:0000256" key="4">
    <source>
        <dbReference type="ARBA" id="ARBA00023077"/>
    </source>
</evidence>
<keyword evidence="2" id="KW-0813">Transport</keyword>
<proteinExistence type="predicted"/>
<accession>A0A382FPT4</accession>
<protein>
    <recommendedName>
        <fullName evidence="10">TonB-dependent receptor plug domain-containing protein</fullName>
    </recommendedName>
</protein>
<keyword evidence="3" id="KW-0812">Transmembrane</keyword>
<dbReference type="InterPro" id="IPR036942">
    <property type="entry name" value="Beta-barrel_TonB_sf"/>
</dbReference>
<evidence type="ECO:0000313" key="9">
    <source>
        <dbReference type="EMBL" id="SVB64233.1"/>
    </source>
</evidence>
<dbReference type="GO" id="GO:0009279">
    <property type="term" value="C:cell outer membrane"/>
    <property type="evidence" value="ECO:0007669"/>
    <property type="project" value="UniProtKB-SubCell"/>
</dbReference>
<dbReference type="SUPFAM" id="SSF56935">
    <property type="entry name" value="Porins"/>
    <property type="match status" value="1"/>
</dbReference>
<keyword evidence="4" id="KW-0798">TonB box</keyword>
<evidence type="ECO:0000256" key="1">
    <source>
        <dbReference type="ARBA" id="ARBA00004571"/>
    </source>
</evidence>
<dbReference type="PANTHER" id="PTHR30069:SF37">
    <property type="entry name" value="FERRIC VIBRIOBACTIN RECEPTOR VIUA"/>
    <property type="match status" value="1"/>
</dbReference>
<dbReference type="Gene3D" id="2.40.170.20">
    <property type="entry name" value="TonB-dependent receptor, beta-barrel domain"/>
    <property type="match status" value="1"/>
</dbReference>
<reference evidence="9" key="1">
    <citation type="submission" date="2018-05" db="EMBL/GenBank/DDBJ databases">
        <authorList>
            <person name="Lanie J.A."/>
            <person name="Ng W.-L."/>
            <person name="Kazmierczak K.M."/>
            <person name="Andrzejewski T.M."/>
            <person name="Davidsen T.M."/>
            <person name="Wayne K.J."/>
            <person name="Tettelin H."/>
            <person name="Glass J.I."/>
            <person name="Rusch D."/>
            <person name="Podicherti R."/>
            <person name="Tsui H.-C.T."/>
            <person name="Winkler M.E."/>
        </authorList>
    </citation>
    <scope>NUCLEOTIDE SEQUENCE</scope>
</reference>
<name>A0A382FPT4_9ZZZZ</name>
<feature type="domain" description="TonB-dependent receptor-like beta-barrel" evidence="7">
    <location>
        <begin position="173"/>
        <end position="471"/>
    </location>
</feature>
<evidence type="ECO:0008006" key="10">
    <source>
        <dbReference type="Google" id="ProtNLM"/>
    </source>
</evidence>
<evidence type="ECO:0000256" key="3">
    <source>
        <dbReference type="ARBA" id="ARBA00022692"/>
    </source>
</evidence>
<sequence>MFLRVVIFLILITSSLSAESLKNCVWGNKKDIPCVLISKTSNTSAYSELGVNKIVITKEEINNSGAVDVNDVLKLVSGLDVFQSGTKGQSTSIFTRGSESNHTLVMINGVAINDQSVTDGLHDFGQDFVQNIQQIEVYKGSSGAHFGPSAIAGAINFITAIDYTNSYSINGFSAKNNSLATNYTKITDSGWHLNLKGSGTISETDSAVADGSEYDGSENTQINLNAEKWINNNLKFKSTFYSRKTVADYDGSSSDEFGYVSDNRMHTLQTGLEHISKNSENNLIFHYHNYDREYENSGVLDEYDSESLVVKGERKIKSTSKLSFGYGTEYKYDWGAFENRGSYTASTKGHTKDFGIFGNAGYKFTERSILSIYGRSDDHNTTGRNQTYKINFTKIFEKFKIGLTHSTGLRNPTLYELYGSDNYGIGGNVNLKPEKSETNELSVKYNILENLSFNSTAYRTKVYDQIESNAAYSKHENELIDINQEGLENELSFNGNNQHLSIF</sequence>
<evidence type="ECO:0000256" key="2">
    <source>
        <dbReference type="ARBA" id="ARBA00022448"/>
    </source>
</evidence>
<dbReference type="InterPro" id="IPR039426">
    <property type="entry name" value="TonB-dep_rcpt-like"/>
</dbReference>
<evidence type="ECO:0000256" key="6">
    <source>
        <dbReference type="ARBA" id="ARBA00023237"/>
    </source>
</evidence>
<dbReference type="AlphaFoldDB" id="A0A382FPT4"/>
<dbReference type="InterPro" id="IPR000531">
    <property type="entry name" value="Beta-barrel_TonB"/>
</dbReference>
<evidence type="ECO:0000259" key="8">
    <source>
        <dbReference type="Pfam" id="PF07715"/>
    </source>
</evidence>
<dbReference type="GO" id="GO:0015344">
    <property type="term" value="F:siderophore uptake transmembrane transporter activity"/>
    <property type="evidence" value="ECO:0007669"/>
    <property type="project" value="TreeGrafter"/>
</dbReference>
<keyword evidence="5" id="KW-0472">Membrane</keyword>